<evidence type="ECO:0000256" key="1">
    <source>
        <dbReference type="ARBA" id="ARBA00001849"/>
    </source>
</evidence>
<comment type="similarity">
    <text evidence="7">Belongs to the RNR ribonuclease family. RNase R subfamily.</text>
</comment>
<keyword evidence="3 7" id="KW-0540">Nuclease</keyword>
<proteinExistence type="inferred from homology"/>
<feature type="domain" description="S1 motif" evidence="8">
    <location>
        <begin position="560"/>
        <end position="624"/>
    </location>
</feature>
<dbReference type="InterPro" id="IPR011805">
    <property type="entry name" value="RNase_R"/>
</dbReference>
<dbReference type="PROSITE" id="PS50126">
    <property type="entry name" value="S1"/>
    <property type="match status" value="1"/>
</dbReference>
<dbReference type="SMART" id="SM00955">
    <property type="entry name" value="RNB"/>
    <property type="match status" value="1"/>
</dbReference>
<dbReference type="InterPro" id="IPR004476">
    <property type="entry name" value="RNase_II/RNase_R"/>
</dbReference>
<comment type="subcellular location">
    <subcellularLocation>
        <location evidence="7">Cytoplasm</location>
    </subcellularLocation>
</comment>
<dbReference type="InterPro" id="IPR003029">
    <property type="entry name" value="S1_domain"/>
</dbReference>
<dbReference type="EMBL" id="DVJN01000120">
    <property type="protein sequence ID" value="HIS92578.1"/>
    <property type="molecule type" value="Genomic_DNA"/>
</dbReference>
<dbReference type="InterPro" id="IPR001900">
    <property type="entry name" value="RNase_II/R"/>
</dbReference>
<evidence type="ECO:0000313" key="10">
    <source>
        <dbReference type="Proteomes" id="UP000824140"/>
    </source>
</evidence>
<comment type="function">
    <text evidence="7">3'-5' exoribonuclease that releases 5'-nucleoside monophosphates and is involved in maturation of structured RNAs.</text>
</comment>
<dbReference type="AlphaFoldDB" id="A0A9D1K769"/>
<dbReference type="GO" id="GO:0008859">
    <property type="term" value="F:exoribonuclease II activity"/>
    <property type="evidence" value="ECO:0007669"/>
    <property type="project" value="UniProtKB-UniRule"/>
</dbReference>
<comment type="caution">
    <text evidence="9">The sequence shown here is derived from an EMBL/GenBank/DDBJ whole genome shotgun (WGS) entry which is preliminary data.</text>
</comment>
<dbReference type="PANTHER" id="PTHR23355:SF9">
    <property type="entry name" value="DIS3-LIKE EXONUCLEASE 2"/>
    <property type="match status" value="1"/>
</dbReference>
<keyword evidence="2 7" id="KW-0963">Cytoplasm</keyword>
<evidence type="ECO:0000313" key="9">
    <source>
        <dbReference type="EMBL" id="HIS92578.1"/>
    </source>
</evidence>
<dbReference type="EC" id="3.1.13.1" evidence="7"/>
<evidence type="ECO:0000256" key="5">
    <source>
        <dbReference type="ARBA" id="ARBA00022839"/>
    </source>
</evidence>
<evidence type="ECO:0000256" key="7">
    <source>
        <dbReference type="HAMAP-Rule" id="MF_01895"/>
    </source>
</evidence>
<organism evidence="9 10">
    <name type="scientific">Candidatus Alectryocaccomicrobium excrementavium</name>
    <dbReference type="NCBI Taxonomy" id="2840668"/>
    <lineage>
        <taxon>Bacteria</taxon>
        <taxon>Bacillati</taxon>
        <taxon>Bacillota</taxon>
        <taxon>Clostridia</taxon>
        <taxon>Candidatus Alectryocaccomicrobium</taxon>
    </lineage>
</organism>
<evidence type="ECO:0000256" key="3">
    <source>
        <dbReference type="ARBA" id="ARBA00022722"/>
    </source>
</evidence>
<gene>
    <name evidence="7" type="primary">rnr</name>
    <name evidence="9" type="ORF">IAA84_06120</name>
</gene>
<dbReference type="SMART" id="SM00316">
    <property type="entry name" value="S1"/>
    <property type="match status" value="1"/>
</dbReference>
<dbReference type="InterPro" id="IPR012340">
    <property type="entry name" value="NA-bd_OB-fold"/>
</dbReference>
<dbReference type="NCBIfam" id="TIGR00358">
    <property type="entry name" value="3_prime_RNase"/>
    <property type="match status" value="1"/>
</dbReference>
<dbReference type="HAMAP" id="MF_01895">
    <property type="entry name" value="RNase_R"/>
    <property type="match status" value="1"/>
</dbReference>
<name>A0A9D1K769_9FIRM</name>
<reference evidence="9" key="1">
    <citation type="submission" date="2020-10" db="EMBL/GenBank/DDBJ databases">
        <authorList>
            <person name="Gilroy R."/>
        </authorList>
    </citation>
    <scope>NUCLEOTIDE SEQUENCE</scope>
    <source>
        <strain evidence="9">13766</strain>
    </source>
</reference>
<dbReference type="GO" id="GO:0005829">
    <property type="term" value="C:cytosol"/>
    <property type="evidence" value="ECO:0007669"/>
    <property type="project" value="TreeGrafter"/>
</dbReference>
<dbReference type="GO" id="GO:0003723">
    <property type="term" value="F:RNA binding"/>
    <property type="evidence" value="ECO:0007669"/>
    <property type="project" value="UniProtKB-UniRule"/>
</dbReference>
<protein>
    <recommendedName>
        <fullName evidence="7">Ribonuclease R</fullName>
        <shortName evidence="7">RNase R</shortName>
        <ecNumber evidence="7">3.1.13.1</ecNumber>
    </recommendedName>
</protein>
<evidence type="ECO:0000256" key="2">
    <source>
        <dbReference type="ARBA" id="ARBA00022490"/>
    </source>
</evidence>
<dbReference type="InterPro" id="IPR040476">
    <property type="entry name" value="CSD2"/>
</dbReference>
<evidence type="ECO:0000256" key="4">
    <source>
        <dbReference type="ARBA" id="ARBA00022801"/>
    </source>
</evidence>
<keyword evidence="4 7" id="KW-0378">Hydrolase</keyword>
<keyword evidence="5 7" id="KW-0269">Exonuclease</keyword>
<dbReference type="GO" id="GO:0006402">
    <property type="term" value="P:mRNA catabolic process"/>
    <property type="evidence" value="ECO:0007669"/>
    <property type="project" value="TreeGrafter"/>
</dbReference>
<dbReference type="Gene3D" id="2.40.50.140">
    <property type="entry name" value="Nucleic acid-binding proteins"/>
    <property type="match status" value="1"/>
</dbReference>
<evidence type="ECO:0000259" key="8">
    <source>
        <dbReference type="PROSITE" id="PS50126"/>
    </source>
</evidence>
<dbReference type="Pfam" id="PF00773">
    <property type="entry name" value="RNB"/>
    <property type="match status" value="1"/>
</dbReference>
<dbReference type="Pfam" id="PF17876">
    <property type="entry name" value="CSD2"/>
    <property type="match status" value="1"/>
</dbReference>
<dbReference type="PANTHER" id="PTHR23355">
    <property type="entry name" value="RIBONUCLEASE"/>
    <property type="match status" value="1"/>
</dbReference>
<reference evidence="9" key="2">
    <citation type="journal article" date="2021" name="PeerJ">
        <title>Extensive microbial diversity within the chicken gut microbiome revealed by metagenomics and culture.</title>
        <authorList>
            <person name="Gilroy R."/>
            <person name="Ravi A."/>
            <person name="Getino M."/>
            <person name="Pursley I."/>
            <person name="Horton D.L."/>
            <person name="Alikhan N.F."/>
            <person name="Baker D."/>
            <person name="Gharbi K."/>
            <person name="Hall N."/>
            <person name="Watson M."/>
            <person name="Adriaenssens E.M."/>
            <person name="Foster-Nyarko E."/>
            <person name="Jarju S."/>
            <person name="Secka A."/>
            <person name="Antonio M."/>
            <person name="Oren A."/>
            <person name="Chaudhuri R.R."/>
            <person name="La Ragione R."/>
            <person name="Hildebrand F."/>
            <person name="Pallen M.J."/>
        </authorList>
    </citation>
    <scope>NUCLEOTIDE SEQUENCE</scope>
    <source>
        <strain evidence="9">13766</strain>
    </source>
</reference>
<comment type="catalytic activity">
    <reaction evidence="1 7">
        <text>Exonucleolytic cleavage in the 3'- to 5'-direction to yield nucleoside 5'-phosphates.</text>
        <dbReference type="EC" id="3.1.13.1"/>
    </reaction>
</comment>
<dbReference type="SUPFAM" id="SSF50249">
    <property type="entry name" value="Nucleic acid-binding proteins"/>
    <property type="match status" value="2"/>
</dbReference>
<accession>A0A9D1K769</accession>
<keyword evidence="6 7" id="KW-0694">RNA-binding</keyword>
<evidence type="ECO:0000256" key="6">
    <source>
        <dbReference type="ARBA" id="ARBA00022884"/>
    </source>
</evidence>
<dbReference type="Proteomes" id="UP000824140">
    <property type="component" value="Unassembled WGS sequence"/>
</dbReference>
<dbReference type="InterPro" id="IPR050180">
    <property type="entry name" value="RNR_Ribonuclease"/>
</dbReference>
<sequence length="645" mass="71505">MGRKAKKSSSHWIRARAMGTASGAIFARPTQGGEDFYLDMPDLVAMDGDEILIQPTSQRGERPRATLEAVEKRAHTRFVAALEFQPHGKKREPRAIAHPILSRLPATVHIDGDLLNARAGDAVLLRVTQWPRHGHSLVARVERVLGSPLSPQTLLLAAAESYELRQEFPPKVAECAKKVARRLVPCLDKGRRDLRKLRVFTIDGETAQDFDDAVSLARRGDVWELGVHIADVSHYVAPGSPLDREAYARGTSVYLPGLTLPMLPEALSNGACSLRPGEDRLAMTVRLRIQNGAVLSAKIFPSLIRSRARLTYEAVNALFAGEQTAVPKNLHKTLLRMRELSQALIEARAQRGALALETDETQLCLDASGEPNDVFPRPGGDAERLIESFMLLANEAVAAYARAKKLPFPYRVHEPSTPEDIATLNQAMARFGYPPCPDSRPASLNALLALAQGKPEEPLVQFAVVRSMQKARYSEQPKGHFALALRDYCHFTSPIRRYPDLLAHRLLKLALADDFSQRERYKKNMPEWTDFASQREEIAANAERRATAMLCALWLAARVGEAFDGVVSRVNAHGARILLDNTCEGTLPLDALPGFWLYLSERGMLVSERTNERLQAGQRVRVRVSAARPLAGEVEFLPDPSRPLR</sequence>